<accession>A0ACA9PNC7</accession>
<comment type="caution">
    <text evidence="1">The sequence shown here is derived from an EMBL/GenBank/DDBJ whole genome shotgun (WGS) entry which is preliminary data.</text>
</comment>
<reference evidence="1" key="1">
    <citation type="submission" date="2021-06" db="EMBL/GenBank/DDBJ databases">
        <authorList>
            <person name="Kallberg Y."/>
            <person name="Tangrot J."/>
            <person name="Rosling A."/>
        </authorList>
    </citation>
    <scope>NUCLEOTIDE SEQUENCE</scope>
    <source>
        <strain evidence="1">AU212A</strain>
    </source>
</reference>
<feature type="non-terminal residue" evidence="1">
    <location>
        <position position="1"/>
    </location>
</feature>
<feature type="non-terminal residue" evidence="1">
    <location>
        <position position="93"/>
    </location>
</feature>
<dbReference type="Proteomes" id="UP000789860">
    <property type="component" value="Unassembled WGS sequence"/>
</dbReference>
<gene>
    <name evidence="1" type="ORF">SCALOS_LOCUS11153</name>
</gene>
<evidence type="ECO:0000313" key="2">
    <source>
        <dbReference type="Proteomes" id="UP000789860"/>
    </source>
</evidence>
<name>A0ACA9PNC7_9GLOM</name>
<organism evidence="1 2">
    <name type="scientific">Scutellospora calospora</name>
    <dbReference type="NCBI Taxonomy" id="85575"/>
    <lineage>
        <taxon>Eukaryota</taxon>
        <taxon>Fungi</taxon>
        <taxon>Fungi incertae sedis</taxon>
        <taxon>Mucoromycota</taxon>
        <taxon>Glomeromycotina</taxon>
        <taxon>Glomeromycetes</taxon>
        <taxon>Diversisporales</taxon>
        <taxon>Gigasporaceae</taxon>
        <taxon>Scutellospora</taxon>
    </lineage>
</organism>
<dbReference type="EMBL" id="CAJVPM010046221">
    <property type="protein sequence ID" value="CAG8718174.1"/>
    <property type="molecule type" value="Genomic_DNA"/>
</dbReference>
<keyword evidence="2" id="KW-1185">Reference proteome</keyword>
<sequence length="93" mass="10476">NEETSRSVDSLVRPTSSADSEIGIINVDSAKELEREFQKLLASFQGKESEQNWLTRERSIIRLRSLTRGGAFASFQEQFINGIKLLMDGILKS</sequence>
<proteinExistence type="predicted"/>
<protein>
    <submittedName>
        <fullName evidence="1">8279_t:CDS:1</fullName>
    </submittedName>
</protein>
<evidence type="ECO:0000313" key="1">
    <source>
        <dbReference type="EMBL" id="CAG8718174.1"/>
    </source>
</evidence>